<feature type="transmembrane region" description="Helical" evidence="1">
    <location>
        <begin position="63"/>
        <end position="83"/>
    </location>
</feature>
<protein>
    <recommendedName>
        <fullName evidence="4">DUF2484 family protein</fullName>
    </recommendedName>
</protein>
<evidence type="ECO:0008006" key="4">
    <source>
        <dbReference type="Google" id="ProtNLM"/>
    </source>
</evidence>
<gene>
    <name evidence="2" type="ORF">EAH76_13685</name>
</gene>
<evidence type="ECO:0000256" key="1">
    <source>
        <dbReference type="SAM" id="Phobius"/>
    </source>
</evidence>
<dbReference type="OrthoDB" id="7206724at2"/>
<keyword evidence="3" id="KW-1185">Reference proteome</keyword>
<keyword evidence="1" id="KW-0812">Transmembrane</keyword>
<name>A0A502FUG7_9SPHN</name>
<sequence>MSGVADWLYGQGHAVDLVFGCLLLEAVWLTQWRGWTPSAAMLCLLPGAILLLALRAALVGLAWPWIALALLLSFPAHLADVALRDRSKAV</sequence>
<keyword evidence="1" id="KW-1133">Transmembrane helix</keyword>
<dbReference type="RefSeq" id="WP_140850823.1">
    <property type="nucleotide sequence ID" value="NZ_RCZC01000003.1"/>
</dbReference>
<comment type="caution">
    <text evidence="2">The sequence shown here is derived from an EMBL/GenBank/DDBJ whole genome shotgun (WGS) entry which is preliminary data.</text>
</comment>
<dbReference type="AlphaFoldDB" id="A0A502FUG7"/>
<feature type="transmembrane region" description="Helical" evidence="1">
    <location>
        <begin position="39"/>
        <end position="57"/>
    </location>
</feature>
<proteinExistence type="predicted"/>
<keyword evidence="1" id="KW-0472">Membrane</keyword>
<dbReference type="EMBL" id="RCZC01000003">
    <property type="protein sequence ID" value="TPG52902.1"/>
    <property type="molecule type" value="Genomic_DNA"/>
</dbReference>
<reference evidence="2 3" key="1">
    <citation type="journal article" date="2019" name="Environ. Microbiol.">
        <title>Species interactions and distinct microbial communities in high Arctic permafrost affected cryosols are associated with the CH4 and CO2 gas fluxes.</title>
        <authorList>
            <person name="Altshuler I."/>
            <person name="Hamel J."/>
            <person name="Turney S."/>
            <person name="Magnuson E."/>
            <person name="Levesque R."/>
            <person name="Greer C."/>
            <person name="Whyte L.G."/>
        </authorList>
    </citation>
    <scope>NUCLEOTIDE SEQUENCE [LARGE SCALE GENOMIC DNA]</scope>
    <source>
        <strain evidence="2 3">E6.1</strain>
    </source>
</reference>
<evidence type="ECO:0000313" key="3">
    <source>
        <dbReference type="Proteomes" id="UP000319931"/>
    </source>
</evidence>
<evidence type="ECO:0000313" key="2">
    <source>
        <dbReference type="EMBL" id="TPG52902.1"/>
    </source>
</evidence>
<organism evidence="2 3">
    <name type="scientific">Sphingomonas glacialis</name>
    <dbReference type="NCBI Taxonomy" id="658225"/>
    <lineage>
        <taxon>Bacteria</taxon>
        <taxon>Pseudomonadati</taxon>
        <taxon>Pseudomonadota</taxon>
        <taxon>Alphaproteobacteria</taxon>
        <taxon>Sphingomonadales</taxon>
        <taxon>Sphingomonadaceae</taxon>
        <taxon>Sphingomonas</taxon>
    </lineage>
</organism>
<dbReference type="Proteomes" id="UP000319931">
    <property type="component" value="Unassembled WGS sequence"/>
</dbReference>
<accession>A0A502FUG7</accession>